<proteinExistence type="predicted"/>
<comment type="caution">
    <text evidence="1">The sequence shown here is derived from an EMBL/GenBank/DDBJ whole genome shotgun (WGS) entry which is preliminary data.</text>
</comment>
<keyword evidence="2" id="KW-1185">Reference proteome</keyword>
<name>A0AAE1JS18_9FABA</name>
<dbReference type="AlphaFoldDB" id="A0AAE1JS18"/>
<sequence length="148" mass="16200">MFLKMKLNAYNKNHPNFSISNATYAKATDLIDAFDAAVNEVSISHNDGEEIILLRNCTAKDKGLLTAEPCVTQSGSLQTIDIDDIFLSDDIHVIPSKGKRMVSTKKQAGYALNIATSDPSSPTKTPSMPLKSIKKEKIEPLPLFPSVY</sequence>
<accession>A0AAE1JS18</accession>
<organism evidence="1 2">
    <name type="scientific">Acacia crassicarpa</name>
    <name type="common">northern wattle</name>
    <dbReference type="NCBI Taxonomy" id="499986"/>
    <lineage>
        <taxon>Eukaryota</taxon>
        <taxon>Viridiplantae</taxon>
        <taxon>Streptophyta</taxon>
        <taxon>Embryophyta</taxon>
        <taxon>Tracheophyta</taxon>
        <taxon>Spermatophyta</taxon>
        <taxon>Magnoliopsida</taxon>
        <taxon>eudicotyledons</taxon>
        <taxon>Gunneridae</taxon>
        <taxon>Pentapetalae</taxon>
        <taxon>rosids</taxon>
        <taxon>fabids</taxon>
        <taxon>Fabales</taxon>
        <taxon>Fabaceae</taxon>
        <taxon>Caesalpinioideae</taxon>
        <taxon>mimosoid clade</taxon>
        <taxon>Acacieae</taxon>
        <taxon>Acacia</taxon>
    </lineage>
</organism>
<evidence type="ECO:0000313" key="1">
    <source>
        <dbReference type="EMBL" id="KAK4275775.1"/>
    </source>
</evidence>
<evidence type="ECO:0000313" key="2">
    <source>
        <dbReference type="Proteomes" id="UP001293593"/>
    </source>
</evidence>
<dbReference type="EMBL" id="JAWXYG010000004">
    <property type="protein sequence ID" value="KAK4275775.1"/>
    <property type="molecule type" value="Genomic_DNA"/>
</dbReference>
<gene>
    <name evidence="1" type="ORF">QN277_018803</name>
</gene>
<protein>
    <submittedName>
        <fullName evidence="1">Uncharacterized protein</fullName>
    </submittedName>
</protein>
<reference evidence="1" key="1">
    <citation type="submission" date="2023-10" db="EMBL/GenBank/DDBJ databases">
        <title>Chromosome-level genome of the transformable northern wattle, Acacia crassicarpa.</title>
        <authorList>
            <person name="Massaro I."/>
            <person name="Sinha N.R."/>
            <person name="Poethig S."/>
            <person name="Leichty A.R."/>
        </authorList>
    </citation>
    <scope>NUCLEOTIDE SEQUENCE</scope>
    <source>
        <strain evidence="1">Acra3RX</strain>
        <tissue evidence="1">Leaf</tissue>
    </source>
</reference>
<dbReference type="Proteomes" id="UP001293593">
    <property type="component" value="Unassembled WGS sequence"/>
</dbReference>